<protein>
    <submittedName>
        <fullName evidence="2">Uncharacterized protein</fullName>
    </submittedName>
</protein>
<evidence type="ECO:0000313" key="2">
    <source>
        <dbReference type="EMBL" id="KIL98840.1"/>
    </source>
</evidence>
<sequence length="150" mass="16395">MTDIMPISAESTMILAELRSLRDEMQSMHQETHAALLAIREMVDELHGVERRESNIEQGLEDMAQQLGEVLDGPGPSLTTCSVCGSDVERHGAENGILLICKACGHTAFAERRTNGERRQGAERRSIGQSVADAAPEPTRESFDWTSAST</sequence>
<dbReference type="RefSeq" id="WP_009867003.1">
    <property type="nucleotide sequence ID" value="NZ_JXSL01000027.1"/>
</dbReference>
<evidence type="ECO:0000256" key="1">
    <source>
        <dbReference type="SAM" id="MobiDB-lite"/>
    </source>
</evidence>
<comment type="caution">
    <text evidence="2">The sequence shown here is derived from an EMBL/GenBank/DDBJ whole genome shotgun (WGS) entry which is preliminary data.</text>
</comment>
<feature type="compositionally biased region" description="Basic and acidic residues" evidence="1">
    <location>
        <begin position="113"/>
        <end position="126"/>
    </location>
</feature>
<dbReference type="Proteomes" id="UP000031971">
    <property type="component" value="Unassembled WGS sequence"/>
</dbReference>
<feature type="region of interest" description="Disordered" evidence="1">
    <location>
        <begin position="113"/>
        <end position="150"/>
    </location>
</feature>
<keyword evidence="3" id="KW-1185">Reference proteome</keyword>
<dbReference type="EMBL" id="JXSL01000027">
    <property type="protein sequence ID" value="KIL98840.1"/>
    <property type="molecule type" value="Genomic_DNA"/>
</dbReference>
<reference evidence="2 3" key="1">
    <citation type="submission" date="2015-01" db="EMBL/GenBank/DDBJ databases">
        <title>Genome Sequence of Magnetospirillum magnetotacticum Strain MS-1.</title>
        <authorList>
            <person name="Marinov G.K."/>
            <person name="Smalley M.D."/>
            <person name="DeSalvo G."/>
        </authorList>
    </citation>
    <scope>NUCLEOTIDE SEQUENCE [LARGE SCALE GENOMIC DNA]</scope>
    <source>
        <strain evidence="2 3">MS-1</strain>
    </source>
</reference>
<organism evidence="2 3">
    <name type="scientific">Paramagnetospirillum magnetotacticum MS-1</name>
    <dbReference type="NCBI Taxonomy" id="272627"/>
    <lineage>
        <taxon>Bacteria</taxon>
        <taxon>Pseudomonadati</taxon>
        <taxon>Pseudomonadota</taxon>
        <taxon>Alphaproteobacteria</taxon>
        <taxon>Rhodospirillales</taxon>
        <taxon>Magnetospirillaceae</taxon>
        <taxon>Paramagnetospirillum</taxon>
    </lineage>
</organism>
<accession>A0A0C2YVV2</accession>
<name>A0A0C2YVV2_PARME</name>
<dbReference type="STRING" id="272627.CCC_02290"/>
<proteinExistence type="predicted"/>
<gene>
    <name evidence="2" type="ORF">CCC_02290</name>
</gene>
<evidence type="ECO:0000313" key="3">
    <source>
        <dbReference type="Proteomes" id="UP000031971"/>
    </source>
</evidence>
<dbReference type="AlphaFoldDB" id="A0A0C2YVV2"/>